<evidence type="ECO:0000313" key="4">
    <source>
        <dbReference type="EMBL" id="SSD61586.1"/>
    </source>
</evidence>
<dbReference type="VEuPathDB" id="FungiDB:SCODWIG_03347"/>
<evidence type="ECO:0000259" key="3">
    <source>
        <dbReference type="PROSITE" id="PS50245"/>
    </source>
</evidence>
<dbReference type="PANTHER" id="PTHR18849:SF0">
    <property type="entry name" value="CILIA- AND FLAGELLA-ASSOCIATED PROTEIN 410-RELATED"/>
    <property type="match status" value="1"/>
</dbReference>
<dbReference type="PROSITE" id="PS50245">
    <property type="entry name" value="CAP_GLY_2"/>
    <property type="match status" value="1"/>
</dbReference>
<dbReference type="Pfam" id="PF13516">
    <property type="entry name" value="LRR_6"/>
    <property type="match status" value="1"/>
</dbReference>
<dbReference type="InterPro" id="IPR032675">
    <property type="entry name" value="LRR_dom_sf"/>
</dbReference>
<feature type="domain" description="CAP-Gly" evidence="3">
    <location>
        <begin position="36"/>
        <end position="71"/>
    </location>
</feature>
<dbReference type="AlphaFoldDB" id="A0A376BA88"/>
<dbReference type="PROSITE" id="PS51450">
    <property type="entry name" value="LRR"/>
    <property type="match status" value="1"/>
</dbReference>
<name>A0A376BA88_9ASCO</name>
<reference evidence="5" key="1">
    <citation type="submission" date="2018-06" db="EMBL/GenBank/DDBJ databases">
        <authorList>
            <person name="Guldener U."/>
        </authorList>
    </citation>
    <scope>NUCLEOTIDE SEQUENCE [LARGE SCALE GENOMIC DNA]</scope>
    <source>
        <strain evidence="5">UTAD17</strain>
    </source>
</reference>
<dbReference type="Pfam" id="PF01302">
    <property type="entry name" value="CAP_GLY"/>
    <property type="match status" value="1"/>
</dbReference>
<keyword evidence="1" id="KW-0433">Leucine-rich repeat</keyword>
<dbReference type="SMART" id="SM01052">
    <property type="entry name" value="CAP_GLY"/>
    <property type="match status" value="1"/>
</dbReference>
<evidence type="ECO:0000256" key="1">
    <source>
        <dbReference type="ARBA" id="ARBA00022614"/>
    </source>
</evidence>
<dbReference type="SUPFAM" id="SSF52047">
    <property type="entry name" value="RNI-like"/>
    <property type="match status" value="1"/>
</dbReference>
<accession>A0A376BA88</accession>
<keyword evidence="5" id="KW-1185">Reference proteome</keyword>
<protein>
    <recommendedName>
        <fullName evidence="3">CAP-Gly domain-containing protein</fullName>
    </recommendedName>
</protein>
<dbReference type="InterPro" id="IPR000938">
    <property type="entry name" value="CAP-Gly_domain"/>
</dbReference>
<dbReference type="Gene3D" id="3.80.10.10">
    <property type="entry name" value="Ribonuclease Inhibitor"/>
    <property type="match status" value="2"/>
</dbReference>
<dbReference type="SUPFAM" id="SSF74924">
    <property type="entry name" value="Cap-Gly domain"/>
    <property type="match status" value="1"/>
</dbReference>
<evidence type="ECO:0000256" key="2">
    <source>
        <dbReference type="ARBA" id="ARBA00022737"/>
    </source>
</evidence>
<organism evidence="4 5">
    <name type="scientific">Saccharomycodes ludwigii</name>
    <dbReference type="NCBI Taxonomy" id="36035"/>
    <lineage>
        <taxon>Eukaryota</taxon>
        <taxon>Fungi</taxon>
        <taxon>Dikarya</taxon>
        <taxon>Ascomycota</taxon>
        <taxon>Saccharomycotina</taxon>
        <taxon>Saccharomycetes</taxon>
        <taxon>Saccharomycodales</taxon>
        <taxon>Saccharomycodaceae</taxon>
        <taxon>Saccharomycodes</taxon>
    </lineage>
</organism>
<dbReference type="EMBL" id="UFAJ01000775">
    <property type="protein sequence ID" value="SSD61586.1"/>
    <property type="molecule type" value="Genomic_DNA"/>
</dbReference>
<proteinExistence type="predicted"/>
<sequence>MDASKVKLNNRLTIGENTCTIRFIGRIPQWPHDVAIGVEWDNIERGKNDGSLDGIQYFQTRRRQKSGSFFKKEKLLKELENSTKVNNSKTLSDHLSLIIQEENLKEVEKSDNSKHDLNGIISFGLKNVEFLGFDTTPKETSHRFTRTILDLSGKNISQTGDLDSAEVKGYFQKVEYLDLSDNFLFNFQDVIKIIDIMPNLQVLKLDGNKFKVSSIAGVHNIIVLKKLSLAGCTNSEDFIKFVVSITKIFRCDNYDFSNNALDNTCTDNQDNLTININCKVLDLSYNKFTKFPLLNLDSSSIIEELLIHDNKIEQVDNSTTFSAIRNIKSLDLRYNKITDWQFIDKLRNFIPNLKKLRIVNNPIVFKYEEMFPILVPRLPPSLIELDGSAISSMERADLELHFVNSVKKGEILYAKETEHWNYLCEKHKVTTSILPMVVTTDSFLSQMGLIKLRIMPFNFDIYILDTCTVRYLKTVIRTQLKRKTTHYNIPYSIIKIKDIKYAVVHDTLETFINEFSPLSYYNLQDGDIIHVILG</sequence>
<evidence type="ECO:0000313" key="5">
    <source>
        <dbReference type="Proteomes" id="UP000262825"/>
    </source>
</evidence>
<dbReference type="Gene3D" id="2.30.30.190">
    <property type="entry name" value="CAP Gly-rich-like domain"/>
    <property type="match status" value="1"/>
</dbReference>
<dbReference type="Proteomes" id="UP000262825">
    <property type="component" value="Unassembled WGS sequence"/>
</dbReference>
<gene>
    <name evidence="4" type="ORF">SCODWIG_03347</name>
</gene>
<dbReference type="InterPro" id="IPR001611">
    <property type="entry name" value="Leu-rich_rpt"/>
</dbReference>
<keyword evidence="2" id="KW-0677">Repeat</keyword>
<dbReference type="PANTHER" id="PTHR18849">
    <property type="entry name" value="LEUCINE RICH REPEAT PROTEIN"/>
    <property type="match status" value="1"/>
</dbReference>
<dbReference type="InterPro" id="IPR036859">
    <property type="entry name" value="CAP-Gly_dom_sf"/>
</dbReference>
<dbReference type="PROSITE" id="PS00845">
    <property type="entry name" value="CAP_GLY_1"/>
    <property type="match status" value="1"/>
</dbReference>